<comment type="caution">
    <text evidence="2">The sequence shown here is derived from an EMBL/GenBank/DDBJ whole genome shotgun (WGS) entry which is preliminary data.</text>
</comment>
<feature type="compositionally biased region" description="Polar residues" evidence="1">
    <location>
        <begin position="324"/>
        <end position="334"/>
    </location>
</feature>
<gene>
    <name evidence="2" type="ORF">EDB81DRAFT_655939</name>
</gene>
<feature type="region of interest" description="Disordered" evidence="1">
    <location>
        <begin position="453"/>
        <end position="478"/>
    </location>
</feature>
<reference evidence="2" key="1">
    <citation type="journal article" date="2021" name="Nat. Commun.">
        <title>Genetic determinants of endophytism in the Arabidopsis root mycobiome.</title>
        <authorList>
            <person name="Mesny F."/>
            <person name="Miyauchi S."/>
            <person name="Thiergart T."/>
            <person name="Pickel B."/>
            <person name="Atanasova L."/>
            <person name="Karlsson M."/>
            <person name="Huettel B."/>
            <person name="Barry K.W."/>
            <person name="Haridas S."/>
            <person name="Chen C."/>
            <person name="Bauer D."/>
            <person name="Andreopoulos W."/>
            <person name="Pangilinan J."/>
            <person name="LaButti K."/>
            <person name="Riley R."/>
            <person name="Lipzen A."/>
            <person name="Clum A."/>
            <person name="Drula E."/>
            <person name="Henrissat B."/>
            <person name="Kohler A."/>
            <person name="Grigoriev I.V."/>
            <person name="Martin F.M."/>
            <person name="Hacquard S."/>
        </authorList>
    </citation>
    <scope>NUCLEOTIDE SEQUENCE</scope>
    <source>
        <strain evidence="2">MPI-CAGE-AT-0147</strain>
    </source>
</reference>
<proteinExistence type="predicted"/>
<protein>
    <submittedName>
        <fullName evidence="2">Uncharacterized protein</fullName>
    </submittedName>
</protein>
<feature type="compositionally biased region" description="Basic residues" evidence="1">
    <location>
        <begin position="464"/>
        <end position="473"/>
    </location>
</feature>
<evidence type="ECO:0000313" key="3">
    <source>
        <dbReference type="Proteomes" id="UP000738349"/>
    </source>
</evidence>
<dbReference type="AlphaFoldDB" id="A0A9P9EHT3"/>
<feature type="compositionally biased region" description="Low complexity" evidence="1">
    <location>
        <begin position="372"/>
        <end position="384"/>
    </location>
</feature>
<sequence>RKPLASQRSAGGDMSIMFFVQPGCPSRFASSDQHRVKGLNAETIARVILPAPPWLTAPDYSPLRTDPADPSPSIFFSLNLSIYNQQIVPEDWLDQWFFMAGRVHPFALTWEVERQDGLEESVDSGLLAYTIPALIVRDQGYQPILPRSLSATDQFPLSSPIVSFTGPVVGPGPALLHKEFVPALDDVQLKCCGFVQLTTFLAPGNPGKTPYRGFHPFQVFVIFPIRANLWVSLCKKMAERRDTQFQSNVLLTCTGKVAGLLGHHLMVQPPTLEQDYVFIVVPDSWTFLDKGIKAKFTARRPAASPTPLPAATPASASTPGESMPSVTSTPSTQYHYFPASPTPTPKRPASGVDYASPAKRPRQSPTSPIVIPSSAHPSAGSSSSQETVNEPGTCHGGNQAPVASFMRHIAPATHPTAHAHVLDTITASVSESSNRPSRSRHPPKNKYLEEVPCTTTLSPTPPFRHAKKKKHHQNSSISLTRKSAKINSYLKEITSINYRNDWR</sequence>
<dbReference type="EMBL" id="JAGMUV010000012">
    <property type="protein sequence ID" value="KAH7137722.1"/>
    <property type="molecule type" value="Genomic_DNA"/>
</dbReference>
<evidence type="ECO:0000256" key="1">
    <source>
        <dbReference type="SAM" id="MobiDB-lite"/>
    </source>
</evidence>
<feature type="region of interest" description="Disordered" evidence="1">
    <location>
        <begin position="298"/>
        <end position="400"/>
    </location>
</feature>
<dbReference type="OrthoDB" id="5153349at2759"/>
<feature type="non-terminal residue" evidence="2">
    <location>
        <position position="1"/>
    </location>
</feature>
<accession>A0A9P9EHT3</accession>
<evidence type="ECO:0000313" key="2">
    <source>
        <dbReference type="EMBL" id="KAH7137722.1"/>
    </source>
</evidence>
<dbReference type="Proteomes" id="UP000738349">
    <property type="component" value="Unassembled WGS sequence"/>
</dbReference>
<organism evidence="2 3">
    <name type="scientific">Dactylonectria macrodidyma</name>
    <dbReference type="NCBI Taxonomy" id="307937"/>
    <lineage>
        <taxon>Eukaryota</taxon>
        <taxon>Fungi</taxon>
        <taxon>Dikarya</taxon>
        <taxon>Ascomycota</taxon>
        <taxon>Pezizomycotina</taxon>
        <taxon>Sordariomycetes</taxon>
        <taxon>Hypocreomycetidae</taxon>
        <taxon>Hypocreales</taxon>
        <taxon>Nectriaceae</taxon>
        <taxon>Dactylonectria</taxon>
    </lineage>
</organism>
<keyword evidence="3" id="KW-1185">Reference proteome</keyword>
<name>A0A9P9EHT3_9HYPO</name>